<proteinExistence type="predicted"/>
<evidence type="ECO:0000313" key="3">
    <source>
        <dbReference type="Proteomes" id="UP000014070"/>
    </source>
</evidence>
<name>R9T8I3_METII</name>
<dbReference type="HOGENOM" id="CLU_955116_0_0_2"/>
<sequence length="291" mass="34694">MPSKYLVFIMNMIIEQMDYLKGYMSRFLVTTVIFAIVSVVCIYLCIINPENPYIVIPTTLAGATVSTVVWLINDYVRFQKETRMLYVSERINCEIKVREYLSEINNYIRQKIDRKALAMNKNPLSQEDYKYIFSKVDDIRSYLCDYPYFCQVYTVSEEFLRAYYYFTRLYFKLDACVMINKKKNVSIDKAYDTLVYRTRLDQNICDIVNENNEVLETSMKLQDIEVNTEKLECEGFIDTSEEDLGFIFETGNIAYYLIPLRQLRDYFPINMGDYSFYKLSMRDRDIYKDII</sequence>
<dbReference type="InParanoid" id="R9T8I3"/>
<dbReference type="AlphaFoldDB" id="R9T8I3"/>
<feature type="transmembrane region" description="Helical" evidence="1">
    <location>
        <begin position="53"/>
        <end position="73"/>
    </location>
</feature>
<evidence type="ECO:0000313" key="2">
    <source>
        <dbReference type="EMBL" id="AGN26969.1"/>
    </source>
</evidence>
<accession>R9T8I3</accession>
<dbReference type="KEGG" id="mer:MMINT_16760"/>
<evidence type="ECO:0000256" key="1">
    <source>
        <dbReference type="SAM" id="Phobius"/>
    </source>
</evidence>
<dbReference type="RefSeq" id="WP_020449494.1">
    <property type="nucleotide sequence ID" value="NC_021353.1"/>
</dbReference>
<keyword evidence="1" id="KW-0472">Membrane</keyword>
<feature type="transmembrane region" description="Helical" evidence="1">
    <location>
        <begin position="27"/>
        <end position="47"/>
    </location>
</feature>
<dbReference type="Proteomes" id="UP000014070">
    <property type="component" value="Chromosome"/>
</dbReference>
<keyword evidence="3" id="KW-1185">Reference proteome</keyword>
<gene>
    <name evidence="2" type="ORF">MMINT_16760</name>
</gene>
<protein>
    <submittedName>
        <fullName evidence="2">Uncharacterized protein</fullName>
    </submittedName>
</protein>
<dbReference type="GeneID" id="41324039"/>
<keyword evidence="1" id="KW-0812">Transmembrane</keyword>
<dbReference type="STRING" id="1295009.MMINT_16760"/>
<keyword evidence="1" id="KW-1133">Transmembrane helix</keyword>
<dbReference type="EMBL" id="CP005934">
    <property type="protein sequence ID" value="AGN26969.1"/>
    <property type="molecule type" value="Genomic_DNA"/>
</dbReference>
<organism evidence="2 3">
    <name type="scientific">Methanomassiliicoccus intestinalis (strain Issoire-Mx1)</name>
    <dbReference type="NCBI Taxonomy" id="1295009"/>
    <lineage>
        <taxon>Archaea</taxon>
        <taxon>Methanobacteriati</taxon>
        <taxon>Thermoplasmatota</taxon>
        <taxon>Thermoplasmata</taxon>
        <taxon>Methanomassiliicoccales</taxon>
        <taxon>Methanomassiliicoccaceae</taxon>
        <taxon>Methanomassiliicoccus</taxon>
    </lineage>
</organism>
<reference evidence="2 3" key="1">
    <citation type="journal article" date="2013" name="Genome Announc.">
        <title>Genome sequence of 'Candidatus Methanomassiliicoccus intestinalis' Issoire-Mx1, a third thermoplasmatales-related methanogenic archaeon from human feces.</title>
        <authorList>
            <person name="Borrel G."/>
            <person name="Harris H.M."/>
            <person name="Parisot N."/>
            <person name="Gaci N."/>
            <person name="Tottey W."/>
            <person name="Mihajlovski A."/>
            <person name="Deane J."/>
            <person name="Gribaldo S."/>
            <person name="Bardot O."/>
            <person name="Peyretaillade E."/>
            <person name="Peyret P."/>
            <person name="O'Toole P.W."/>
            <person name="Brugere J.F."/>
        </authorList>
    </citation>
    <scope>NUCLEOTIDE SEQUENCE [LARGE SCALE GENOMIC DNA]</scope>
    <source>
        <strain evidence="2 3">Issoire-Mx1</strain>
    </source>
</reference>